<evidence type="ECO:0000256" key="1">
    <source>
        <dbReference type="SAM" id="MobiDB-lite"/>
    </source>
</evidence>
<dbReference type="SUPFAM" id="SSF48403">
    <property type="entry name" value="Ankyrin repeat"/>
    <property type="match status" value="1"/>
</dbReference>
<dbReference type="PANTHER" id="PTHR43737:SF1">
    <property type="entry name" value="DUF1501 DOMAIN-CONTAINING PROTEIN"/>
    <property type="match status" value="1"/>
</dbReference>
<dbReference type="RefSeq" id="XP_042927162.1">
    <property type="nucleotide sequence ID" value="XM_043059530.1"/>
</dbReference>
<evidence type="ECO:0000313" key="4">
    <source>
        <dbReference type="Proteomes" id="UP000006906"/>
    </source>
</evidence>
<dbReference type="Gramene" id="PNW86671">
    <property type="protein sequence ID" value="PNW86671"/>
    <property type="gene ID" value="CHLRE_02g095058v5"/>
</dbReference>
<dbReference type="InterPro" id="IPR036770">
    <property type="entry name" value="Ankyrin_rpt-contain_sf"/>
</dbReference>
<dbReference type="Gene3D" id="1.25.40.20">
    <property type="entry name" value="Ankyrin repeat-containing domain"/>
    <property type="match status" value="1"/>
</dbReference>
<evidence type="ECO:0000313" key="3">
    <source>
        <dbReference type="EMBL" id="PNW86671.1"/>
    </source>
</evidence>
<dbReference type="PANTHER" id="PTHR43737">
    <property type="entry name" value="BLL7424 PROTEIN"/>
    <property type="match status" value="1"/>
</dbReference>
<keyword evidence="4" id="KW-1185">Reference proteome</keyword>
<proteinExistence type="predicted"/>
<dbReference type="InParanoid" id="A0A2K3E1L6"/>
<reference evidence="3 4" key="1">
    <citation type="journal article" date="2007" name="Science">
        <title>The Chlamydomonas genome reveals the evolution of key animal and plant functions.</title>
        <authorList>
            <person name="Merchant S.S."/>
            <person name="Prochnik S.E."/>
            <person name="Vallon O."/>
            <person name="Harris E.H."/>
            <person name="Karpowicz S.J."/>
            <person name="Witman G.B."/>
            <person name="Terry A."/>
            <person name="Salamov A."/>
            <person name="Fritz-Laylin L.K."/>
            <person name="Marechal-Drouard L."/>
            <person name="Marshall W.F."/>
            <person name="Qu L.H."/>
            <person name="Nelson D.R."/>
            <person name="Sanderfoot A.A."/>
            <person name="Spalding M.H."/>
            <person name="Kapitonov V.V."/>
            <person name="Ren Q."/>
            <person name="Ferris P."/>
            <person name="Lindquist E."/>
            <person name="Shapiro H."/>
            <person name="Lucas S.M."/>
            <person name="Grimwood J."/>
            <person name="Schmutz J."/>
            <person name="Cardol P."/>
            <person name="Cerutti H."/>
            <person name="Chanfreau G."/>
            <person name="Chen C.L."/>
            <person name="Cognat V."/>
            <person name="Croft M.T."/>
            <person name="Dent R."/>
            <person name="Dutcher S."/>
            <person name="Fernandez E."/>
            <person name="Fukuzawa H."/>
            <person name="Gonzalez-Ballester D."/>
            <person name="Gonzalez-Halphen D."/>
            <person name="Hallmann A."/>
            <person name="Hanikenne M."/>
            <person name="Hippler M."/>
            <person name="Inwood W."/>
            <person name="Jabbari K."/>
            <person name="Kalanon M."/>
            <person name="Kuras R."/>
            <person name="Lefebvre P.A."/>
            <person name="Lemaire S.D."/>
            <person name="Lobanov A.V."/>
            <person name="Lohr M."/>
            <person name="Manuell A."/>
            <person name="Meier I."/>
            <person name="Mets L."/>
            <person name="Mittag M."/>
            <person name="Mittelmeier T."/>
            <person name="Moroney J.V."/>
            <person name="Moseley J."/>
            <person name="Napoli C."/>
            <person name="Nedelcu A.M."/>
            <person name="Niyogi K."/>
            <person name="Novoselov S.V."/>
            <person name="Paulsen I.T."/>
            <person name="Pazour G."/>
            <person name="Purton S."/>
            <person name="Ral J.P."/>
            <person name="Riano-Pachon D.M."/>
            <person name="Riekhof W."/>
            <person name="Rymarquis L."/>
            <person name="Schroda M."/>
            <person name="Stern D."/>
            <person name="Umen J."/>
            <person name="Willows R."/>
            <person name="Wilson N."/>
            <person name="Zimmer S.L."/>
            <person name="Allmer J."/>
            <person name="Balk J."/>
            <person name="Bisova K."/>
            <person name="Chen C.J."/>
            <person name="Elias M."/>
            <person name="Gendler K."/>
            <person name="Hauser C."/>
            <person name="Lamb M.R."/>
            <person name="Ledford H."/>
            <person name="Long J.C."/>
            <person name="Minagawa J."/>
            <person name="Page M.D."/>
            <person name="Pan J."/>
            <person name="Pootakham W."/>
            <person name="Roje S."/>
            <person name="Rose A."/>
            <person name="Stahlberg E."/>
            <person name="Terauchi A.M."/>
            <person name="Yang P."/>
            <person name="Ball S."/>
            <person name="Bowler C."/>
            <person name="Dieckmann C.L."/>
            <person name="Gladyshev V.N."/>
            <person name="Green P."/>
            <person name="Jorgensen R."/>
            <person name="Mayfield S."/>
            <person name="Mueller-Roeber B."/>
            <person name="Rajamani S."/>
            <person name="Sayre R.T."/>
            <person name="Brokstein P."/>
            <person name="Dubchak I."/>
            <person name="Goodstein D."/>
            <person name="Hornick L."/>
            <person name="Huang Y.W."/>
            <person name="Jhaveri J."/>
            <person name="Luo Y."/>
            <person name="Martinez D."/>
            <person name="Ngau W.C."/>
            <person name="Otillar B."/>
            <person name="Poliakov A."/>
            <person name="Porter A."/>
            <person name="Szajkowski L."/>
            <person name="Werner G."/>
            <person name="Zhou K."/>
            <person name="Grigoriev I.V."/>
            <person name="Rokhsar D.S."/>
            <person name="Grossman A.R."/>
        </authorList>
    </citation>
    <scope>NUCLEOTIDE SEQUENCE [LARGE SCALE GENOMIC DNA]</scope>
    <source>
        <strain evidence="4">CC-503</strain>
    </source>
</reference>
<dbReference type="OrthoDB" id="552341at2759"/>
<organism evidence="3 4">
    <name type="scientific">Chlamydomonas reinhardtii</name>
    <name type="common">Chlamydomonas smithii</name>
    <dbReference type="NCBI Taxonomy" id="3055"/>
    <lineage>
        <taxon>Eukaryota</taxon>
        <taxon>Viridiplantae</taxon>
        <taxon>Chlorophyta</taxon>
        <taxon>core chlorophytes</taxon>
        <taxon>Chlorophyceae</taxon>
        <taxon>CS clade</taxon>
        <taxon>Chlamydomonadales</taxon>
        <taxon>Chlamydomonadaceae</taxon>
        <taxon>Chlamydomonas</taxon>
    </lineage>
</organism>
<feature type="region of interest" description="Disordered" evidence="1">
    <location>
        <begin position="405"/>
        <end position="450"/>
    </location>
</feature>
<dbReference type="Proteomes" id="UP000006906">
    <property type="component" value="Chromosome 2"/>
</dbReference>
<feature type="region of interest" description="Disordered" evidence="1">
    <location>
        <begin position="351"/>
        <end position="370"/>
    </location>
</feature>
<evidence type="ECO:0000256" key="2">
    <source>
        <dbReference type="SAM" id="SignalP"/>
    </source>
</evidence>
<feature type="region of interest" description="Disordered" evidence="1">
    <location>
        <begin position="209"/>
        <end position="238"/>
    </location>
</feature>
<feature type="compositionally biased region" description="Low complexity" evidence="1">
    <location>
        <begin position="1219"/>
        <end position="1238"/>
    </location>
</feature>
<accession>A0A2K3E1L6</accession>
<feature type="compositionally biased region" description="Polar residues" evidence="1">
    <location>
        <begin position="440"/>
        <end position="450"/>
    </location>
</feature>
<dbReference type="EMBL" id="CM008963">
    <property type="protein sequence ID" value="PNW86671.1"/>
    <property type="molecule type" value="Genomic_DNA"/>
</dbReference>
<keyword evidence="2" id="KW-0732">Signal</keyword>
<dbReference type="KEGG" id="cre:CHLRE_02g095058v5"/>
<feature type="chain" id="PRO_5014395990" evidence="2">
    <location>
        <begin position="27"/>
        <end position="1439"/>
    </location>
</feature>
<dbReference type="ExpressionAtlas" id="A0A2K3E1L6">
    <property type="expression patterns" value="baseline"/>
</dbReference>
<feature type="compositionally biased region" description="Pro residues" evidence="1">
    <location>
        <begin position="216"/>
        <end position="229"/>
    </location>
</feature>
<feature type="region of interest" description="Disordered" evidence="1">
    <location>
        <begin position="1171"/>
        <end position="1193"/>
    </location>
</feature>
<gene>
    <name evidence="3" type="ORF">CHLRE_02g095058v5</name>
</gene>
<feature type="compositionally biased region" description="Pro residues" evidence="1">
    <location>
        <begin position="426"/>
        <end position="435"/>
    </location>
</feature>
<name>A0A2K3E1L6_CHLRE</name>
<sequence length="1439" mass="152119">MTHGRNKSKSAAMVSLVFALPPSAWAGLAGKSRFVAGKTLVDFVDEFQQAEKADVAGWLVDMLEKALPTPAELMVFDWGMDGTAPWTRLHVLGHNSAMLLLLSLLPATIERPEELREGGATLSELVMGAAKEAEEEKYLVDGKSCGGALCTAPVAGPEEVLCETGRGPVCGTAEAGGDVSHCSLPQAATSTAQPARPSRCAAQVSAACTSASSRGEPPPHQPTTTPPAPAVGKDNADAIGSRPPAAAAAAAAAVRQPRDARGDSAAAGVDAASCAATTAAASRDMAHCKAASAGGAQQPVYALRASGPSSSAIYRRCSPGYSAGVGESGNEHCEAQAGQQAESPLAALPLLSPVASSGGSPAGGDAQQPAGRLRNAAAVMAVPAAAVGAAASAAVVDEPEVQQHAAAGSCGPTGGAAAQREHDVPEPQPRTPPPNARMTWPSSQAACTPGNTPHTSGMSLMGLATWESCYNAVCEAVWAAVQKEEEEAAASGRQPGNELYCKAFHILLLWLSVALGSNDFRDPQPGSLDDLQRQLVARTRGLPGLPVQALLDKAVQLMSNARFVAKLRACTTASMRLGEGGHHLVYEVERGASVLRVAKGERGETSGRPSTTKPLFCMAAERFSPTLIHHVRSADLRLGAPVLAFVPVVNGHVPKLGRETFDKLLLGEDNGGYSSGVAIGMVLAYQKPLDRLYKDLWANKVGVWRRAQLQVMSYAVLELPHNLNEAKLYHADFKADNVALPDQAVAALDRLTAAPPESDLVDFAKEAVNAVTAVALDADDMRQVSRFRQYVTSCATINRRKQACHPLYLPPPRLGLNELQQQSYKAALAVEALLSRTPSASSVKQNCDIVPEQWMITSAQAAPVVLSKVCDNKGWGASASVGTKSLPIFDAAQLFSAELVQILAGVRNPLACLRWELTSDRLRRQCRLAVNLVARTIGRAKSVQAGSGGLLRLHEPADVSAIVVSSPDLGPWATNPTDEERLMAVYLDTLFEAAHGRWPPNGPDHAFLLLLLETAVRCDAKRTRQHMEENRKPKLMMCELSFLYHGRSLLHLLMASGNTEAMLTLLRTLHAAGADLECRVLLAHTDKNGDTAAMLAAVHGRLEALHALVDFVRERLGDTDEFGWLNWLQPQPGVECELGGILAIICRQYNDRNTDLSDRLSYLPRTVRLLAPPTGAAGSGAGAGEAPPGSNRDEELAAMTRKLAEEQDPVQQPALAVPSSSGGQSAAAAPGSSDSAGSMQQSPQASGGPDPHKGTWAGLMRVLLQLPKEACVQGQKFWTDEQAFELAKCMLLAKSSADLGGNTAFHLHAAMAGDMWALYSHVVELYGEELGRKCLQAENAEKQTPVEVLLQCHGVMCSRPGCEALGNELSVNARRSSFMSADTTLVGTSGISSTAKQLRTFLDKLVNLSPRLHCSNLQDQLDQAVKQLLHKDLICCHTS</sequence>
<dbReference type="GeneID" id="5727708"/>
<protein>
    <submittedName>
        <fullName evidence="3">Uncharacterized protein</fullName>
    </submittedName>
</protein>
<feature type="region of interest" description="Disordered" evidence="1">
    <location>
        <begin position="1205"/>
        <end position="1254"/>
    </location>
</feature>
<feature type="signal peptide" evidence="2">
    <location>
        <begin position="1"/>
        <end position="26"/>
    </location>
</feature>